<protein>
    <submittedName>
        <fullName evidence="2">Uncharacterized protein</fullName>
    </submittedName>
</protein>
<dbReference type="PANTHER" id="PTHR46995:SF6">
    <property type="entry name" value="POLLEN OLE E 1 ALLERGEN AND EXTENSIN FAMILY PROTEIN"/>
    <property type="match status" value="1"/>
</dbReference>
<gene>
    <name evidence="2" type="ORF">LWI29_009366</name>
</gene>
<sequence length="287" mass="31870">MKTTEEEEEKEERSPENIFLEVEEEEQGMVNNRVGEVFIYTKFFAEKQILRGVNIDFILVAWQLTSGAFGADVQKQCKFEANSPKTNEHISFSVTRTTDSYGVYKLEIPHVDGVDCVDGMAIESLCQASLIGSTSSVCNVPGLKTATNEISVKSKQESLCIYSLKALTFRPSKRNSTLCGRSSKESLQKSTLLPQLSPVPRLTFPFPNPPPAFNPLDPRTWIPNVPLLSPPPPPAFNPLDPRTWIPNVPLLSPPQPPAFNPLDPRTWIPNVPPFPPSSTPQSQNQNP</sequence>
<dbReference type="EMBL" id="JAUESC010000387">
    <property type="protein sequence ID" value="KAK0573516.1"/>
    <property type="molecule type" value="Genomic_DNA"/>
</dbReference>
<feature type="region of interest" description="Disordered" evidence="1">
    <location>
        <begin position="251"/>
        <end position="287"/>
    </location>
</feature>
<evidence type="ECO:0000313" key="2">
    <source>
        <dbReference type="EMBL" id="KAK0573516.1"/>
    </source>
</evidence>
<dbReference type="PANTHER" id="PTHR46995">
    <property type="entry name" value="OS09G0508200 PROTEIN"/>
    <property type="match status" value="1"/>
</dbReference>
<dbReference type="AlphaFoldDB" id="A0AA39RGT2"/>
<reference evidence="2" key="2">
    <citation type="submission" date="2023-06" db="EMBL/GenBank/DDBJ databases">
        <authorList>
            <person name="Swenson N.G."/>
            <person name="Wegrzyn J.L."/>
            <person name="Mcevoy S.L."/>
        </authorList>
    </citation>
    <scope>NUCLEOTIDE SEQUENCE</scope>
    <source>
        <strain evidence="2">NS2018</strain>
        <tissue evidence="2">Leaf</tissue>
    </source>
</reference>
<keyword evidence="3" id="KW-1185">Reference proteome</keyword>
<evidence type="ECO:0000313" key="3">
    <source>
        <dbReference type="Proteomes" id="UP001168877"/>
    </source>
</evidence>
<accession>A0AA39RGT2</accession>
<dbReference type="Proteomes" id="UP001168877">
    <property type="component" value="Unassembled WGS sequence"/>
</dbReference>
<comment type="caution">
    <text evidence="2">The sequence shown here is derived from an EMBL/GenBank/DDBJ whole genome shotgun (WGS) entry which is preliminary data.</text>
</comment>
<evidence type="ECO:0000256" key="1">
    <source>
        <dbReference type="SAM" id="MobiDB-lite"/>
    </source>
</evidence>
<reference evidence="2" key="1">
    <citation type="journal article" date="2022" name="Plant J.">
        <title>Strategies of tolerance reflected in two North American maple genomes.</title>
        <authorList>
            <person name="McEvoy S.L."/>
            <person name="Sezen U.U."/>
            <person name="Trouern-Trend A."/>
            <person name="McMahon S.M."/>
            <person name="Schaberg P.G."/>
            <person name="Yang J."/>
            <person name="Wegrzyn J.L."/>
            <person name="Swenson N.G."/>
        </authorList>
    </citation>
    <scope>NUCLEOTIDE SEQUENCE</scope>
    <source>
        <strain evidence="2">NS2018</strain>
    </source>
</reference>
<name>A0AA39RGT2_ACESA</name>
<organism evidence="2 3">
    <name type="scientific">Acer saccharum</name>
    <name type="common">Sugar maple</name>
    <dbReference type="NCBI Taxonomy" id="4024"/>
    <lineage>
        <taxon>Eukaryota</taxon>
        <taxon>Viridiplantae</taxon>
        <taxon>Streptophyta</taxon>
        <taxon>Embryophyta</taxon>
        <taxon>Tracheophyta</taxon>
        <taxon>Spermatophyta</taxon>
        <taxon>Magnoliopsida</taxon>
        <taxon>eudicotyledons</taxon>
        <taxon>Gunneridae</taxon>
        <taxon>Pentapetalae</taxon>
        <taxon>rosids</taxon>
        <taxon>malvids</taxon>
        <taxon>Sapindales</taxon>
        <taxon>Sapindaceae</taxon>
        <taxon>Hippocastanoideae</taxon>
        <taxon>Acereae</taxon>
        <taxon>Acer</taxon>
    </lineage>
</organism>
<dbReference type="Pfam" id="PF01190">
    <property type="entry name" value="Pollen_Ole_e_1"/>
    <property type="match status" value="1"/>
</dbReference>
<proteinExistence type="predicted"/>